<dbReference type="Pfam" id="PF06062">
    <property type="entry name" value="UPF0231"/>
    <property type="match status" value="1"/>
</dbReference>
<protein>
    <submittedName>
        <fullName evidence="2">YacL family protein</fullName>
    </submittedName>
</protein>
<dbReference type="InterPro" id="IPR008249">
    <property type="entry name" value="UPF0231"/>
</dbReference>
<keyword evidence="3" id="KW-1185">Reference proteome</keyword>
<evidence type="ECO:0000313" key="3">
    <source>
        <dbReference type="Proteomes" id="UP001202134"/>
    </source>
</evidence>
<name>A0ABT0KP44_9GAMM</name>
<proteinExistence type="inferred from homology"/>
<accession>A0ABT0KP44</accession>
<sequence>MEYEFRRNSLDGTLFAEFSMEHAILGRFFAERLGNDIEQCNNIIKQIEIIRANKQNDWLMHSRDLALLIDSEQVRVFAIAIDFDEDFDLEESMSMYDSESEAYCGLEDFETALKSWMEFILKR</sequence>
<dbReference type="PIRSF" id="PIRSF006287">
    <property type="entry name" value="UCP006287"/>
    <property type="match status" value="1"/>
</dbReference>
<reference evidence="2 3" key="1">
    <citation type="submission" date="2022-01" db="EMBL/GenBank/DDBJ databases">
        <title>Whole genome-based taxonomy of the Shewanellaceae.</title>
        <authorList>
            <person name="Martin-Rodriguez A.J."/>
        </authorList>
    </citation>
    <scope>NUCLEOTIDE SEQUENCE [LARGE SCALE GENOMIC DNA]</scope>
    <source>
        <strain evidence="2 3">DSM 24955</strain>
    </source>
</reference>
<dbReference type="EMBL" id="JAKIKU010000004">
    <property type="protein sequence ID" value="MCL1045518.1"/>
    <property type="molecule type" value="Genomic_DNA"/>
</dbReference>
<comment type="caution">
    <text evidence="2">The sequence shown here is derived from an EMBL/GenBank/DDBJ whole genome shotgun (WGS) entry which is preliminary data.</text>
</comment>
<dbReference type="RefSeq" id="WP_102528304.1">
    <property type="nucleotide sequence ID" value="NZ_JAKIKU010000004.1"/>
</dbReference>
<gene>
    <name evidence="2" type="ORF">L2737_09280</name>
</gene>
<organism evidence="2 3">
    <name type="scientific">Shewanella electrodiphila</name>
    <dbReference type="NCBI Taxonomy" id="934143"/>
    <lineage>
        <taxon>Bacteria</taxon>
        <taxon>Pseudomonadati</taxon>
        <taxon>Pseudomonadota</taxon>
        <taxon>Gammaproteobacteria</taxon>
        <taxon>Alteromonadales</taxon>
        <taxon>Shewanellaceae</taxon>
        <taxon>Shewanella</taxon>
    </lineage>
</organism>
<evidence type="ECO:0000313" key="2">
    <source>
        <dbReference type="EMBL" id="MCL1045518.1"/>
    </source>
</evidence>
<comment type="similarity">
    <text evidence="1">Belongs to the UPF0231 family.</text>
</comment>
<evidence type="ECO:0000256" key="1">
    <source>
        <dbReference type="ARBA" id="ARBA00005367"/>
    </source>
</evidence>
<dbReference type="Proteomes" id="UP001202134">
    <property type="component" value="Unassembled WGS sequence"/>
</dbReference>